<keyword evidence="8" id="KW-1185">Reference proteome</keyword>
<comment type="subcellular location">
    <subcellularLocation>
        <location evidence="1">Membrane</location>
        <topology evidence="1">Multi-pass membrane protein</topology>
    </subcellularLocation>
</comment>
<evidence type="ECO:0000256" key="1">
    <source>
        <dbReference type="ARBA" id="ARBA00004141"/>
    </source>
</evidence>
<comment type="similarity">
    <text evidence="2">Belongs to the UPF0382 family.</text>
</comment>
<dbReference type="STRING" id="354355.SAMN05660816_06164"/>
<proteinExistence type="inferred from homology"/>
<dbReference type="PANTHER" id="PTHR43461:SF1">
    <property type="entry name" value="TRANSMEMBRANE PROTEIN 256"/>
    <property type="match status" value="1"/>
</dbReference>
<dbReference type="AlphaFoldDB" id="A0A1V9F0C3"/>
<organism evidence="7 8">
    <name type="scientific">Niastella yeongjuensis</name>
    <dbReference type="NCBI Taxonomy" id="354355"/>
    <lineage>
        <taxon>Bacteria</taxon>
        <taxon>Pseudomonadati</taxon>
        <taxon>Bacteroidota</taxon>
        <taxon>Chitinophagia</taxon>
        <taxon>Chitinophagales</taxon>
        <taxon>Chitinophagaceae</taxon>
        <taxon>Niastella</taxon>
    </lineage>
</organism>
<evidence type="ECO:0000256" key="4">
    <source>
        <dbReference type="ARBA" id="ARBA00022989"/>
    </source>
</evidence>
<dbReference type="GO" id="GO:0005886">
    <property type="term" value="C:plasma membrane"/>
    <property type="evidence" value="ECO:0007669"/>
    <property type="project" value="TreeGrafter"/>
</dbReference>
<evidence type="ECO:0000313" key="7">
    <source>
        <dbReference type="EMBL" id="OQP51863.1"/>
    </source>
</evidence>
<feature type="transmembrane region" description="Helical" evidence="6">
    <location>
        <begin position="70"/>
        <end position="90"/>
    </location>
</feature>
<feature type="transmembrane region" description="Helical" evidence="6">
    <location>
        <begin position="47"/>
        <end position="63"/>
    </location>
</feature>
<gene>
    <name evidence="7" type="ORF">A4H97_27050</name>
</gene>
<sequence>MHKGFLQTAAMLGALAVALGAFGAHGLKKIVPAETVTTFETGVRYQFYHVFALLAVAILFGSFPGKNLQYAGVCFIIGIILFSGSLYALTALQATNTVGLRGIGAITPIGGVFFIVGWIFLFLGVLRGKA</sequence>
<evidence type="ECO:0000256" key="5">
    <source>
        <dbReference type="ARBA" id="ARBA00023136"/>
    </source>
</evidence>
<dbReference type="PANTHER" id="PTHR43461">
    <property type="entry name" value="TRANSMEMBRANE PROTEIN 256"/>
    <property type="match status" value="1"/>
</dbReference>
<comment type="caution">
    <text evidence="7">The sequence shown here is derived from an EMBL/GenBank/DDBJ whole genome shotgun (WGS) entry which is preliminary data.</text>
</comment>
<evidence type="ECO:0008006" key="9">
    <source>
        <dbReference type="Google" id="ProtNLM"/>
    </source>
</evidence>
<keyword evidence="5 6" id="KW-0472">Membrane</keyword>
<dbReference type="Pfam" id="PF04241">
    <property type="entry name" value="DUF423"/>
    <property type="match status" value="1"/>
</dbReference>
<evidence type="ECO:0000256" key="6">
    <source>
        <dbReference type="SAM" id="Phobius"/>
    </source>
</evidence>
<dbReference type="InterPro" id="IPR006696">
    <property type="entry name" value="DUF423"/>
</dbReference>
<dbReference type="EMBL" id="LVXG01000010">
    <property type="protein sequence ID" value="OQP51863.1"/>
    <property type="molecule type" value="Genomic_DNA"/>
</dbReference>
<evidence type="ECO:0000256" key="2">
    <source>
        <dbReference type="ARBA" id="ARBA00009694"/>
    </source>
</evidence>
<dbReference type="OrthoDB" id="9802121at2"/>
<feature type="transmembrane region" description="Helical" evidence="6">
    <location>
        <begin position="102"/>
        <end position="126"/>
    </location>
</feature>
<dbReference type="RefSeq" id="WP_081198455.1">
    <property type="nucleotide sequence ID" value="NZ_FOCZ01000018.1"/>
</dbReference>
<dbReference type="Proteomes" id="UP000192610">
    <property type="component" value="Unassembled WGS sequence"/>
</dbReference>
<reference evidence="8" key="1">
    <citation type="submission" date="2016-04" db="EMBL/GenBank/DDBJ databases">
        <authorList>
            <person name="Chen L."/>
            <person name="Zhuang W."/>
            <person name="Wang G."/>
        </authorList>
    </citation>
    <scope>NUCLEOTIDE SEQUENCE [LARGE SCALE GENOMIC DNA]</scope>
    <source>
        <strain evidence="8">17621</strain>
    </source>
</reference>
<keyword evidence="3 6" id="KW-0812">Transmembrane</keyword>
<evidence type="ECO:0000313" key="8">
    <source>
        <dbReference type="Proteomes" id="UP000192610"/>
    </source>
</evidence>
<accession>A0A1V9F0C3</accession>
<keyword evidence="4 6" id="KW-1133">Transmembrane helix</keyword>
<name>A0A1V9F0C3_9BACT</name>
<evidence type="ECO:0000256" key="3">
    <source>
        <dbReference type="ARBA" id="ARBA00022692"/>
    </source>
</evidence>
<protein>
    <recommendedName>
        <fullName evidence="9">DUF423 domain-containing protein</fullName>
    </recommendedName>
</protein>